<dbReference type="GO" id="GO:0005634">
    <property type="term" value="C:nucleus"/>
    <property type="evidence" value="ECO:0007669"/>
    <property type="project" value="UniProtKB-SubCell"/>
</dbReference>
<dbReference type="PROSITE" id="PS00463">
    <property type="entry name" value="ZN2_CY6_FUNGAL_1"/>
    <property type="match status" value="1"/>
</dbReference>
<dbReference type="InterPro" id="IPR036864">
    <property type="entry name" value="Zn2-C6_fun-type_DNA-bd_sf"/>
</dbReference>
<dbReference type="PANTHER" id="PTHR47540:SF6">
    <property type="entry name" value="ZN(II)2CYS6 TRANSCRIPTION FACTOR (EUROFUNG)"/>
    <property type="match status" value="1"/>
</dbReference>
<dbReference type="CDD" id="cd12148">
    <property type="entry name" value="fungal_TF_MHR"/>
    <property type="match status" value="1"/>
</dbReference>
<dbReference type="InterPro" id="IPR051711">
    <property type="entry name" value="Stress_Response_Reg"/>
</dbReference>
<evidence type="ECO:0000256" key="5">
    <source>
        <dbReference type="ARBA" id="ARBA00023163"/>
    </source>
</evidence>
<keyword evidence="10" id="KW-1185">Reference proteome</keyword>
<dbReference type="GO" id="GO:0008270">
    <property type="term" value="F:zinc ion binding"/>
    <property type="evidence" value="ECO:0007669"/>
    <property type="project" value="InterPro"/>
</dbReference>
<evidence type="ECO:0000256" key="7">
    <source>
        <dbReference type="SAM" id="MobiDB-lite"/>
    </source>
</evidence>
<dbReference type="AlphaFoldDB" id="A0A177BZH7"/>
<evidence type="ECO:0000313" key="9">
    <source>
        <dbReference type="EMBL" id="OAG00119.1"/>
    </source>
</evidence>
<evidence type="ECO:0000313" key="10">
    <source>
        <dbReference type="Proteomes" id="UP000077069"/>
    </source>
</evidence>
<proteinExistence type="predicted"/>
<evidence type="ECO:0000256" key="2">
    <source>
        <dbReference type="ARBA" id="ARBA00022723"/>
    </source>
</evidence>
<evidence type="ECO:0000256" key="6">
    <source>
        <dbReference type="ARBA" id="ARBA00023242"/>
    </source>
</evidence>
<keyword evidence="2" id="KW-0479">Metal-binding</keyword>
<comment type="subcellular location">
    <subcellularLocation>
        <location evidence="1">Nucleus</location>
    </subcellularLocation>
</comment>
<evidence type="ECO:0000256" key="1">
    <source>
        <dbReference type="ARBA" id="ARBA00004123"/>
    </source>
</evidence>
<evidence type="ECO:0000259" key="8">
    <source>
        <dbReference type="PROSITE" id="PS50048"/>
    </source>
</evidence>
<dbReference type="GO" id="GO:0043565">
    <property type="term" value="F:sequence-specific DNA binding"/>
    <property type="evidence" value="ECO:0007669"/>
    <property type="project" value="TreeGrafter"/>
</dbReference>
<dbReference type="PANTHER" id="PTHR47540">
    <property type="entry name" value="THIAMINE REPRESSIBLE GENES REGULATORY PROTEIN THI5"/>
    <property type="match status" value="1"/>
</dbReference>
<feature type="compositionally biased region" description="Polar residues" evidence="7">
    <location>
        <begin position="105"/>
        <end position="117"/>
    </location>
</feature>
<keyword evidence="5" id="KW-0804">Transcription</keyword>
<dbReference type="EMBL" id="KV441560">
    <property type="protein sequence ID" value="OAG00119.1"/>
    <property type="molecule type" value="Genomic_DNA"/>
</dbReference>
<dbReference type="SUPFAM" id="SSF57701">
    <property type="entry name" value="Zn2/Cys6 DNA-binding domain"/>
    <property type="match status" value="1"/>
</dbReference>
<protein>
    <recommendedName>
        <fullName evidence="8">Zn(2)-C6 fungal-type domain-containing protein</fullName>
    </recommendedName>
</protein>
<reference evidence="9 10" key="1">
    <citation type="submission" date="2016-05" db="EMBL/GenBank/DDBJ databases">
        <title>Comparative analysis of secretome profiles of manganese(II)-oxidizing ascomycete fungi.</title>
        <authorList>
            <consortium name="DOE Joint Genome Institute"/>
            <person name="Zeiner C.A."/>
            <person name="Purvine S.O."/>
            <person name="Zink E.M."/>
            <person name="Wu S."/>
            <person name="Pasa-Tolic L."/>
            <person name="Chaput D.L."/>
            <person name="Haridas S."/>
            <person name="Grigoriev I.V."/>
            <person name="Santelli C.M."/>
            <person name="Hansel C.M."/>
        </authorList>
    </citation>
    <scope>NUCLEOTIDE SEQUENCE [LARGE SCALE GENOMIC DNA]</scope>
    <source>
        <strain evidence="9 10">AP3s5-JAC2a</strain>
    </source>
</reference>
<feature type="domain" description="Zn(2)-C6 fungal-type" evidence="8">
    <location>
        <begin position="26"/>
        <end position="57"/>
    </location>
</feature>
<dbReference type="InterPro" id="IPR001138">
    <property type="entry name" value="Zn2Cys6_DnaBD"/>
</dbReference>
<dbReference type="SMART" id="SM00906">
    <property type="entry name" value="Fungal_trans"/>
    <property type="match status" value="1"/>
</dbReference>
<dbReference type="GeneID" id="28765116"/>
<keyword evidence="4" id="KW-0238">DNA-binding</keyword>
<dbReference type="Pfam" id="PF00172">
    <property type="entry name" value="Zn_clus"/>
    <property type="match status" value="1"/>
</dbReference>
<evidence type="ECO:0000256" key="3">
    <source>
        <dbReference type="ARBA" id="ARBA00023015"/>
    </source>
</evidence>
<dbReference type="Gene3D" id="4.10.240.10">
    <property type="entry name" value="Zn(2)-C6 fungal-type DNA-binding domain"/>
    <property type="match status" value="1"/>
</dbReference>
<keyword evidence="6" id="KW-0539">Nucleus</keyword>
<accession>A0A177BZH7</accession>
<dbReference type="STRING" id="1460663.A0A177BZH7"/>
<name>A0A177BZH7_9PLEO</name>
<evidence type="ECO:0000256" key="4">
    <source>
        <dbReference type="ARBA" id="ARBA00023125"/>
    </source>
</evidence>
<sequence length="672" mass="75391">MPTLMSPPESFPGHARIQKKATRSIACERCHSRRQKCSGGHPCSRCGETSPPADCVYPSRDRKVKLSQQYIENLLRENELLRSNTGANIGSTPEARRLTPPPVTVEQNTESQETTQNPLIEERPWFHPVSALESPLHVGEASDAAFSTRFRQTVATVCTNHLPRTSFIKDEPLTLLAETDRQWPTPARARFLVKVALNTICRYYHIVRKSVVLESLEEAIKLNGKSDRLKVAKLLALFALGEAYSARSADQGSTFPGLIYFVQARRMVSIPAERPQVDSVEIALLLTLYSFILNRRHSAYVLASSAVRNSLVMGMHLNVPEHQYHNRRAREHRIRLWWSAYVLDRSCASKLGLPMSIADDDIFVDPPSGDGIDDADEDFDDVDYTLRSIEIARIAAKCTREIYGRRKFHSPFSQRVQSVLKEFTKWMDTLPAKFHLKNDGSSSLQRHHIVYLHLRLNQGVILATRPILLHALRIHQQSRKDPVPDPVPKLSDSARTLAETCTQCARHSYRIITDAWIHGTFATFDYFNTQYLFSAATILAVSSLLHTPQSKSDGENFDNAVELLRQLAQSGSFGAKEFCEHIDAMSQSMAAARNEVPQSTLGTPAELQQPSVNSFAGTSMTAGMALADPSFQGFLAETDLDMQALDNPSFYGLQTPYWPEIWGDDWVTPSNV</sequence>
<dbReference type="GO" id="GO:0000981">
    <property type="term" value="F:DNA-binding transcription factor activity, RNA polymerase II-specific"/>
    <property type="evidence" value="ECO:0007669"/>
    <property type="project" value="InterPro"/>
</dbReference>
<dbReference type="SMART" id="SM00066">
    <property type="entry name" value="GAL4"/>
    <property type="match status" value="1"/>
</dbReference>
<gene>
    <name evidence="9" type="ORF">CC84DRAFT_1199662</name>
</gene>
<feature type="region of interest" description="Disordered" evidence="7">
    <location>
        <begin position="84"/>
        <end position="117"/>
    </location>
</feature>
<dbReference type="PROSITE" id="PS50048">
    <property type="entry name" value="ZN2_CY6_FUNGAL_2"/>
    <property type="match status" value="1"/>
</dbReference>
<organism evidence="9 10">
    <name type="scientific">Paraphaeosphaeria sporulosa</name>
    <dbReference type="NCBI Taxonomy" id="1460663"/>
    <lineage>
        <taxon>Eukaryota</taxon>
        <taxon>Fungi</taxon>
        <taxon>Dikarya</taxon>
        <taxon>Ascomycota</taxon>
        <taxon>Pezizomycotina</taxon>
        <taxon>Dothideomycetes</taxon>
        <taxon>Pleosporomycetidae</taxon>
        <taxon>Pleosporales</taxon>
        <taxon>Massarineae</taxon>
        <taxon>Didymosphaeriaceae</taxon>
        <taxon>Paraphaeosphaeria</taxon>
    </lineage>
</organism>
<dbReference type="FunCoup" id="A0A177BZH7">
    <property type="interactions" value="490"/>
</dbReference>
<dbReference type="GO" id="GO:0045944">
    <property type="term" value="P:positive regulation of transcription by RNA polymerase II"/>
    <property type="evidence" value="ECO:0007669"/>
    <property type="project" value="TreeGrafter"/>
</dbReference>
<dbReference type="GO" id="GO:0006351">
    <property type="term" value="P:DNA-templated transcription"/>
    <property type="evidence" value="ECO:0007669"/>
    <property type="project" value="InterPro"/>
</dbReference>
<dbReference type="OrthoDB" id="3266505at2759"/>
<keyword evidence="3" id="KW-0805">Transcription regulation</keyword>
<dbReference type="InterPro" id="IPR007219">
    <property type="entry name" value="XnlR_reg_dom"/>
</dbReference>
<dbReference type="CDD" id="cd00067">
    <property type="entry name" value="GAL4"/>
    <property type="match status" value="1"/>
</dbReference>
<dbReference type="Proteomes" id="UP000077069">
    <property type="component" value="Unassembled WGS sequence"/>
</dbReference>
<dbReference type="RefSeq" id="XP_018030484.1">
    <property type="nucleotide sequence ID" value="XM_018181630.1"/>
</dbReference>
<dbReference type="Pfam" id="PF04082">
    <property type="entry name" value="Fungal_trans"/>
    <property type="match status" value="1"/>
</dbReference>
<dbReference type="InParanoid" id="A0A177BZH7"/>